<name>A0A9Q0JKS5_9ROSI</name>
<reference evidence="1" key="2">
    <citation type="journal article" date="2023" name="Plants (Basel)">
        <title>Annotation of the Turnera subulata (Passifloraceae) Draft Genome Reveals the S-Locus Evolved after the Divergence of Turneroideae from Passifloroideae in a Stepwise Manner.</title>
        <authorList>
            <person name="Henning P.M."/>
            <person name="Roalson E.H."/>
            <person name="Mir W."/>
            <person name="McCubbin A.G."/>
            <person name="Shore J.S."/>
        </authorList>
    </citation>
    <scope>NUCLEOTIDE SEQUENCE</scope>
    <source>
        <strain evidence="1">F60SS</strain>
    </source>
</reference>
<dbReference type="InterPro" id="IPR029058">
    <property type="entry name" value="AB_hydrolase_fold"/>
</dbReference>
<organism evidence="1 2">
    <name type="scientific">Turnera subulata</name>
    <dbReference type="NCBI Taxonomy" id="218843"/>
    <lineage>
        <taxon>Eukaryota</taxon>
        <taxon>Viridiplantae</taxon>
        <taxon>Streptophyta</taxon>
        <taxon>Embryophyta</taxon>
        <taxon>Tracheophyta</taxon>
        <taxon>Spermatophyta</taxon>
        <taxon>Magnoliopsida</taxon>
        <taxon>eudicotyledons</taxon>
        <taxon>Gunneridae</taxon>
        <taxon>Pentapetalae</taxon>
        <taxon>rosids</taxon>
        <taxon>fabids</taxon>
        <taxon>Malpighiales</taxon>
        <taxon>Passifloraceae</taxon>
        <taxon>Turnera</taxon>
    </lineage>
</organism>
<protein>
    <submittedName>
        <fullName evidence="1">Uncharacterized protein</fullName>
    </submittedName>
</protein>
<dbReference type="AlphaFoldDB" id="A0A9Q0JKS5"/>
<dbReference type="Proteomes" id="UP001141552">
    <property type="component" value="Unassembled WGS sequence"/>
</dbReference>
<dbReference type="OrthoDB" id="408631at2759"/>
<keyword evidence="2" id="KW-1185">Reference proteome</keyword>
<sequence length="94" mass="9749">MAMVAGDPDTGLGVGVGLRGIALIQPLFWGSDPIGSEGSDPRRKAQADRVGRIWSFVSSSNPNCDDPRINPVVSGGPGLAGLGSRRVLVFVAIY</sequence>
<evidence type="ECO:0000313" key="2">
    <source>
        <dbReference type="Proteomes" id="UP001141552"/>
    </source>
</evidence>
<gene>
    <name evidence="1" type="ORF">Tsubulata_010581</name>
</gene>
<reference evidence="1" key="1">
    <citation type="submission" date="2022-02" db="EMBL/GenBank/DDBJ databases">
        <authorList>
            <person name="Henning P.M."/>
            <person name="McCubbin A.G."/>
            <person name="Shore J.S."/>
        </authorList>
    </citation>
    <scope>NUCLEOTIDE SEQUENCE</scope>
    <source>
        <strain evidence="1">F60SS</strain>
        <tissue evidence="1">Leaves</tissue>
    </source>
</reference>
<evidence type="ECO:0000313" key="1">
    <source>
        <dbReference type="EMBL" id="KAJ4845398.1"/>
    </source>
</evidence>
<dbReference type="EMBL" id="JAKUCV010001688">
    <property type="protein sequence ID" value="KAJ4845398.1"/>
    <property type="molecule type" value="Genomic_DNA"/>
</dbReference>
<comment type="caution">
    <text evidence="1">The sequence shown here is derived from an EMBL/GenBank/DDBJ whole genome shotgun (WGS) entry which is preliminary data.</text>
</comment>
<dbReference type="Gene3D" id="3.40.50.1820">
    <property type="entry name" value="alpha/beta hydrolase"/>
    <property type="match status" value="1"/>
</dbReference>
<proteinExistence type="predicted"/>
<accession>A0A9Q0JKS5</accession>